<dbReference type="RefSeq" id="WP_171223166.1">
    <property type="nucleotide sequence ID" value="NZ_CP121446.1"/>
</dbReference>
<keyword evidence="3" id="KW-1185">Reference proteome</keyword>
<dbReference type="Gene3D" id="2.40.160.20">
    <property type="match status" value="1"/>
</dbReference>
<evidence type="ECO:0000313" key="2">
    <source>
        <dbReference type="EMBL" id="NNT73005.1"/>
    </source>
</evidence>
<comment type="caution">
    <text evidence="2">The sequence shown here is derived from an EMBL/GenBank/DDBJ whole genome shotgun (WGS) entry which is preliminary data.</text>
</comment>
<name>A0A7Y3VZP6_9FLAO</name>
<feature type="domain" description="Outer membrane protein beta-barrel" evidence="1">
    <location>
        <begin position="20"/>
        <end position="181"/>
    </location>
</feature>
<reference evidence="2 3" key="1">
    <citation type="submission" date="2020-05" db="EMBL/GenBank/DDBJ databases">
        <title>Draft genome of Flavobacterium sp. IMCC34852.</title>
        <authorList>
            <person name="Song J."/>
            <person name="Cho J.-C."/>
        </authorList>
    </citation>
    <scope>NUCLEOTIDE SEQUENCE [LARGE SCALE GENOMIC DNA]</scope>
    <source>
        <strain evidence="2 3">IMCC34852</strain>
    </source>
</reference>
<evidence type="ECO:0000313" key="3">
    <source>
        <dbReference type="Proteomes" id="UP000536509"/>
    </source>
</evidence>
<dbReference type="SUPFAM" id="SSF56925">
    <property type="entry name" value="OMPA-like"/>
    <property type="match status" value="1"/>
</dbReference>
<sequence>MKKIVIATLIALGLTQPISAQKKGDVEFGVNIGYNNFSVSDAHESSDTGSGFNLGGSIDYYVSNTWSIKGKLIYDQKGWDNGYIENGVGSYITDFRLNYITIPVTASWHFGNNRNWYLHFGPYFGFLLNAEETRFSQDITDGFNGNDFGFDLGIGVKIPVSNKLKLFFELDGQGGLTDIFQQNNYSAVTNSRTSFNVGLNFLMK</sequence>
<dbReference type="InterPro" id="IPR011250">
    <property type="entry name" value="OMP/PagP_B-barrel"/>
</dbReference>
<dbReference type="EMBL" id="JABEVX010000009">
    <property type="protein sequence ID" value="NNT73005.1"/>
    <property type="molecule type" value="Genomic_DNA"/>
</dbReference>
<accession>A0A7Y3VZP6</accession>
<dbReference type="AlphaFoldDB" id="A0A7Y3VZP6"/>
<protein>
    <submittedName>
        <fullName evidence="2">PorT family protein</fullName>
    </submittedName>
</protein>
<organism evidence="2 3">
    <name type="scientific">Flavobacterium rivulicola</name>
    <dbReference type="NCBI Taxonomy" id="2732161"/>
    <lineage>
        <taxon>Bacteria</taxon>
        <taxon>Pseudomonadati</taxon>
        <taxon>Bacteroidota</taxon>
        <taxon>Flavobacteriia</taxon>
        <taxon>Flavobacteriales</taxon>
        <taxon>Flavobacteriaceae</taxon>
        <taxon>Flavobacterium</taxon>
    </lineage>
</organism>
<dbReference type="InterPro" id="IPR025665">
    <property type="entry name" value="Beta-barrel_OMP_2"/>
</dbReference>
<evidence type="ECO:0000259" key="1">
    <source>
        <dbReference type="Pfam" id="PF13568"/>
    </source>
</evidence>
<dbReference type="Proteomes" id="UP000536509">
    <property type="component" value="Unassembled WGS sequence"/>
</dbReference>
<dbReference type="Pfam" id="PF13568">
    <property type="entry name" value="OMP_b-brl_2"/>
    <property type="match status" value="1"/>
</dbReference>
<gene>
    <name evidence="2" type="ORF">HKT18_12335</name>
</gene>
<proteinExistence type="predicted"/>